<feature type="domain" description="GH18" evidence="11">
    <location>
        <begin position="53"/>
        <end position="323"/>
    </location>
</feature>
<keyword evidence="8" id="KW-0624">Polysaccharide degradation</keyword>
<evidence type="ECO:0000256" key="9">
    <source>
        <dbReference type="RuleBase" id="RU000489"/>
    </source>
</evidence>
<dbReference type="PROSITE" id="PS51910">
    <property type="entry name" value="GH18_2"/>
    <property type="match status" value="1"/>
</dbReference>
<dbReference type="PROSITE" id="PS01095">
    <property type="entry name" value="GH18_1"/>
    <property type="match status" value="1"/>
</dbReference>
<dbReference type="GO" id="GO:0006032">
    <property type="term" value="P:chitin catabolic process"/>
    <property type="evidence" value="ECO:0007669"/>
    <property type="project" value="UniProtKB-KW"/>
</dbReference>
<dbReference type="GO" id="GO:0008061">
    <property type="term" value="F:chitin binding"/>
    <property type="evidence" value="ECO:0007669"/>
    <property type="project" value="UniProtKB-KW"/>
</dbReference>
<dbReference type="SUPFAM" id="SSF51445">
    <property type="entry name" value="(Trans)glycosidases"/>
    <property type="match status" value="1"/>
</dbReference>
<organism evidence="12 13">
    <name type="scientific">Bondarzewia mesenterica</name>
    <dbReference type="NCBI Taxonomy" id="1095465"/>
    <lineage>
        <taxon>Eukaryota</taxon>
        <taxon>Fungi</taxon>
        <taxon>Dikarya</taxon>
        <taxon>Basidiomycota</taxon>
        <taxon>Agaricomycotina</taxon>
        <taxon>Agaricomycetes</taxon>
        <taxon>Russulales</taxon>
        <taxon>Bondarzewiaceae</taxon>
        <taxon>Bondarzewia</taxon>
    </lineage>
</organism>
<dbReference type="CDD" id="cd02877">
    <property type="entry name" value="GH18_hevamine_XipI_class_III"/>
    <property type="match status" value="1"/>
</dbReference>
<dbReference type="GO" id="GO:0000272">
    <property type="term" value="P:polysaccharide catabolic process"/>
    <property type="evidence" value="ECO:0007669"/>
    <property type="project" value="UniProtKB-KW"/>
</dbReference>
<evidence type="ECO:0000256" key="2">
    <source>
        <dbReference type="ARBA" id="ARBA00012729"/>
    </source>
</evidence>
<evidence type="ECO:0000256" key="4">
    <source>
        <dbReference type="ARBA" id="ARBA00022801"/>
    </source>
</evidence>
<evidence type="ECO:0000259" key="11">
    <source>
        <dbReference type="PROSITE" id="PS51910"/>
    </source>
</evidence>
<dbReference type="PANTHER" id="PTHR45708:SF49">
    <property type="entry name" value="ENDOCHITINASE"/>
    <property type="match status" value="1"/>
</dbReference>
<comment type="catalytic activity">
    <reaction evidence="1">
        <text>Random endo-hydrolysis of N-acetyl-beta-D-glucosaminide (1-&gt;4)-beta-linkages in chitin and chitodextrins.</text>
        <dbReference type="EC" id="3.2.1.14"/>
    </reaction>
</comment>
<reference evidence="12 13" key="1">
    <citation type="submission" date="2019-02" db="EMBL/GenBank/DDBJ databases">
        <title>Genome sequencing of the rare red list fungi Bondarzewia mesenterica.</title>
        <authorList>
            <person name="Buettner E."/>
            <person name="Kellner H."/>
        </authorList>
    </citation>
    <scope>NUCLEOTIDE SEQUENCE [LARGE SCALE GENOMIC DNA]</scope>
    <source>
        <strain evidence="12 13">DSM 108281</strain>
    </source>
</reference>
<comment type="caution">
    <text evidence="12">The sequence shown here is derived from an EMBL/GenBank/DDBJ whole genome shotgun (WGS) entry which is preliminary data.</text>
</comment>
<dbReference type="PANTHER" id="PTHR45708">
    <property type="entry name" value="ENDOCHITINASE"/>
    <property type="match status" value="1"/>
</dbReference>
<evidence type="ECO:0000313" key="13">
    <source>
        <dbReference type="Proteomes" id="UP000310158"/>
    </source>
</evidence>
<dbReference type="InterPro" id="IPR001223">
    <property type="entry name" value="Glyco_hydro18_cat"/>
</dbReference>
<name>A0A4S4LLB9_9AGAM</name>
<dbReference type="InterPro" id="IPR017853">
    <property type="entry name" value="GH"/>
</dbReference>
<comment type="similarity">
    <text evidence="10">Belongs to the glycosyl hydrolase 18 family.</text>
</comment>
<evidence type="ECO:0000313" key="12">
    <source>
        <dbReference type="EMBL" id="THH12934.1"/>
    </source>
</evidence>
<evidence type="ECO:0000256" key="8">
    <source>
        <dbReference type="ARBA" id="ARBA00023326"/>
    </source>
</evidence>
<dbReference type="Proteomes" id="UP000310158">
    <property type="component" value="Unassembled WGS sequence"/>
</dbReference>
<keyword evidence="7 9" id="KW-0326">Glycosidase</keyword>
<keyword evidence="3" id="KW-0147">Chitin-binding</keyword>
<dbReference type="AlphaFoldDB" id="A0A4S4LLB9"/>
<dbReference type="Gene3D" id="3.20.20.80">
    <property type="entry name" value="Glycosidases"/>
    <property type="match status" value="1"/>
</dbReference>
<keyword evidence="6" id="KW-0119">Carbohydrate metabolism</keyword>
<accession>A0A4S4LLB9</accession>
<evidence type="ECO:0000256" key="3">
    <source>
        <dbReference type="ARBA" id="ARBA00022669"/>
    </source>
</evidence>
<keyword evidence="13" id="KW-1185">Reference proteome</keyword>
<evidence type="ECO:0000256" key="7">
    <source>
        <dbReference type="ARBA" id="ARBA00023295"/>
    </source>
</evidence>
<dbReference type="GO" id="GO:0005576">
    <property type="term" value="C:extracellular region"/>
    <property type="evidence" value="ECO:0007669"/>
    <property type="project" value="TreeGrafter"/>
</dbReference>
<protein>
    <recommendedName>
        <fullName evidence="2">chitinase</fullName>
        <ecNumber evidence="2">3.2.1.14</ecNumber>
    </recommendedName>
</protein>
<dbReference type="InterPro" id="IPR001579">
    <property type="entry name" value="Glyco_hydro_18_chit_AS"/>
</dbReference>
<dbReference type="EC" id="3.2.1.14" evidence="2"/>
<dbReference type="OrthoDB" id="6020543at2759"/>
<dbReference type="GO" id="GO:0008843">
    <property type="term" value="F:endochitinase activity"/>
    <property type="evidence" value="ECO:0007669"/>
    <property type="project" value="UniProtKB-EC"/>
</dbReference>
<dbReference type="EMBL" id="SGPL01000401">
    <property type="protein sequence ID" value="THH12934.1"/>
    <property type="molecule type" value="Genomic_DNA"/>
</dbReference>
<evidence type="ECO:0000256" key="1">
    <source>
        <dbReference type="ARBA" id="ARBA00000822"/>
    </source>
</evidence>
<dbReference type="InterPro" id="IPR045321">
    <property type="entry name" value="Cts1-like"/>
</dbReference>
<dbReference type="InterPro" id="IPR050542">
    <property type="entry name" value="Glycosyl_Hydrlase18_Chitinase"/>
</dbReference>
<proteinExistence type="inferred from homology"/>
<keyword evidence="5" id="KW-0146">Chitin degradation</keyword>
<evidence type="ECO:0000256" key="5">
    <source>
        <dbReference type="ARBA" id="ARBA00023024"/>
    </source>
</evidence>
<evidence type="ECO:0000256" key="6">
    <source>
        <dbReference type="ARBA" id="ARBA00023277"/>
    </source>
</evidence>
<dbReference type="Pfam" id="PF00704">
    <property type="entry name" value="Glyco_hydro_18"/>
    <property type="match status" value="1"/>
</dbReference>
<keyword evidence="4 9" id="KW-0378">Hydrolase</keyword>
<gene>
    <name evidence="12" type="ORF">EW146_g7227</name>
</gene>
<evidence type="ECO:0000256" key="10">
    <source>
        <dbReference type="RuleBase" id="RU004453"/>
    </source>
</evidence>
<sequence>MLEPTCQQYIYLMSSVPATSLSLDSLVLSPIQGSQNVEPLVPEILAFDNSRYDNVAVYWGQNSYGATHSDTANFQKTISFYCEDDAIDVIPIAFLNTFFGTGGLPSMNLANGKIVTLSLGGATGGVGFTDDSEAESFAETIWDLYLGGSSSTRPFGGAVLDGVDLDIESGSSTGYAAFVTKIRSLASGASKPYYISAAPQCVYPDAALGATLNAADFDAIYVQFYNNPCGLQNFNEASNWDFGLWDNWARNISSNPDVKIYIGAPASSTAAGGGYQAIGNLSSIAVQMRNSFPSFGGVMLWDASQAYANDRYDLAIKNALSASGGTGFSFPACSAAAWASGSTYTAGSQASFSGQRVFFERVFDLDLGNFDDGYYYLEINHDHDFTDHLDHLDHLDRNHDFTDHLDHLDIDIDLDIDHGHIGILYYHVSDYVGLVHDQCTLFDTHFRQLRRRSCLE</sequence>